<feature type="chain" id="PRO_5024978752" evidence="2">
    <location>
        <begin position="17"/>
        <end position="140"/>
    </location>
</feature>
<dbReference type="OrthoDB" id="6676381at2759"/>
<organism evidence="3 4">
    <name type="scientific">Callosobruchus maculatus</name>
    <name type="common">Southern cowpea weevil</name>
    <name type="synonym">Pulse bruchid</name>
    <dbReference type="NCBI Taxonomy" id="64391"/>
    <lineage>
        <taxon>Eukaryota</taxon>
        <taxon>Metazoa</taxon>
        <taxon>Ecdysozoa</taxon>
        <taxon>Arthropoda</taxon>
        <taxon>Hexapoda</taxon>
        <taxon>Insecta</taxon>
        <taxon>Pterygota</taxon>
        <taxon>Neoptera</taxon>
        <taxon>Endopterygota</taxon>
        <taxon>Coleoptera</taxon>
        <taxon>Polyphaga</taxon>
        <taxon>Cucujiformia</taxon>
        <taxon>Chrysomeloidea</taxon>
        <taxon>Chrysomelidae</taxon>
        <taxon>Bruchinae</taxon>
        <taxon>Bruchini</taxon>
        <taxon>Callosobruchus</taxon>
    </lineage>
</organism>
<evidence type="ECO:0000313" key="4">
    <source>
        <dbReference type="Proteomes" id="UP000410492"/>
    </source>
</evidence>
<name>A0A653DBR3_CALMS</name>
<evidence type="ECO:0000256" key="2">
    <source>
        <dbReference type="SAM" id="SignalP"/>
    </source>
</evidence>
<evidence type="ECO:0000256" key="1">
    <source>
        <dbReference type="SAM" id="MobiDB-lite"/>
    </source>
</evidence>
<dbReference type="AlphaFoldDB" id="A0A653DBR3"/>
<proteinExistence type="predicted"/>
<dbReference type="EMBL" id="CAACVG010010924">
    <property type="protein sequence ID" value="VEN56991.1"/>
    <property type="molecule type" value="Genomic_DNA"/>
</dbReference>
<reference evidence="3 4" key="1">
    <citation type="submission" date="2019-01" db="EMBL/GenBank/DDBJ databases">
        <authorList>
            <person name="Sayadi A."/>
        </authorList>
    </citation>
    <scope>NUCLEOTIDE SEQUENCE [LARGE SCALE GENOMIC DNA]</scope>
</reference>
<accession>A0A653DBR3</accession>
<keyword evidence="2" id="KW-0732">Signal</keyword>
<dbReference type="Proteomes" id="UP000410492">
    <property type="component" value="Unassembled WGS sequence"/>
</dbReference>
<feature type="signal peptide" evidence="2">
    <location>
        <begin position="1"/>
        <end position="16"/>
    </location>
</feature>
<evidence type="ECO:0000313" key="3">
    <source>
        <dbReference type="EMBL" id="VEN56991.1"/>
    </source>
</evidence>
<keyword evidence="4" id="KW-1185">Reference proteome</keyword>
<protein>
    <submittedName>
        <fullName evidence="3">Uncharacterized protein</fullName>
    </submittedName>
</protein>
<sequence>MKSLVTFLLFLACSAADELSECKCTEGYEQKRDETGVVYCHGTILKSLLPCNMVIKPDCVCNEQATSVLQDDFGTWCTKIVDGKEENRWTCENNDEWEAFYVRHPEEKPKNKVENKTEQSPKKEAQDNKQKESTSTPVKT</sequence>
<feature type="region of interest" description="Disordered" evidence="1">
    <location>
        <begin position="102"/>
        <end position="140"/>
    </location>
</feature>
<feature type="compositionally biased region" description="Basic and acidic residues" evidence="1">
    <location>
        <begin position="102"/>
        <end position="132"/>
    </location>
</feature>
<gene>
    <name evidence="3" type="ORF">CALMAC_LOCUS15735</name>
</gene>